<protein>
    <submittedName>
        <fullName evidence="1 2">Thiazole-containing bacteriocin maturation protein</fullName>
    </submittedName>
</protein>
<dbReference type="AlphaFoldDB" id="A0A2N5GLE2"/>
<dbReference type="OrthoDB" id="2369163at2"/>
<reference evidence="1 3" key="1">
    <citation type="submission" date="2017-11" db="EMBL/GenBank/DDBJ databases">
        <title>Comparitive Functional Genomics of Dry Heat Resistant strains isolated from the Viking Spacecraft.</title>
        <authorList>
            <person name="Seuylemezian A."/>
            <person name="Cooper K."/>
            <person name="Vaishampayan P."/>
        </authorList>
    </citation>
    <scope>NUCLEOTIDE SEQUENCE [LARGE SCALE GENOMIC DNA]</scope>
    <source>
        <strain evidence="1 3">M4.6</strain>
    </source>
</reference>
<dbReference type="Proteomes" id="UP000234951">
    <property type="component" value="Unassembled WGS sequence"/>
</dbReference>
<organism evidence="1 3">
    <name type="scientific">Bacillus canaveralius</name>
    <dbReference type="NCBI Taxonomy" id="1403243"/>
    <lineage>
        <taxon>Bacteria</taxon>
        <taxon>Bacillati</taxon>
        <taxon>Bacillota</taxon>
        <taxon>Bacilli</taxon>
        <taxon>Bacillales</taxon>
        <taxon>Bacillaceae</taxon>
        <taxon>Bacillus</taxon>
    </lineage>
</organism>
<dbReference type="Proteomes" id="UP000235114">
    <property type="component" value="Unassembled WGS sequence"/>
</dbReference>
<accession>A0A2N5GLE2</accession>
<name>A0A2N5GLE2_9BACI</name>
<dbReference type="EMBL" id="PGVD01000037">
    <property type="protein sequence ID" value="PLR95607.1"/>
    <property type="molecule type" value="Genomic_DNA"/>
</dbReference>
<evidence type="ECO:0000313" key="3">
    <source>
        <dbReference type="Proteomes" id="UP000234951"/>
    </source>
</evidence>
<evidence type="ECO:0000313" key="1">
    <source>
        <dbReference type="EMBL" id="PLR82436.1"/>
    </source>
</evidence>
<dbReference type="NCBIfam" id="TIGR03693">
    <property type="entry name" value="ocin_ThiF_like"/>
    <property type="match status" value="1"/>
</dbReference>
<sequence>MTNLIPSMRLKVKRDTFFLPDPNSSVYFRNNLSSFLMKGSSIDQWVEKLLPMFNGEYTLRDLTDGLPEPYRDRVYEIAGVLYRNGFVQDVSQHRPHQLSDQLLKKHASQIEFVDSLCDSGAYRFQAYRQAKVLAVGSGPFFVSLVSALIESGLPKFHVLITDSVPTNRRRLEELAVHALKTDPEVAIEEVTLHKECVSSWREIVQPFDSILYVSQEGDVEELRVLHSVCRKEKKVLLPAICLQQVGLAGPVVHPDYEGCWESAWRRIHHTAFYKDQQLSAYSNIAGAMLANVIVFELFKQVTGTVNEVEQKNQFFLLDLDTMEGNWHSFIPHPLVTGRISAEWVEDFDMRLERGVSRGEQSELLLYFNQLTSEESGIFHIWGEEDLKQLPLAQCRVQAVDPLSKGPAELLPNIVCTGLTHEEARREAGLAGIEAYVSRMVDVLVPTLTPLQEVEVSMVEPQEFVGVGAGETFAEGVCRGLQRCLVEELSKQQVNQKKSASRVQLSAVEDERCRFYLQALTTKQGAPIIGLGEEVSGFSVVWVGTNGRWYGSVGLNKTMALRTALQQALTKAQNQGACLTTEAFEVSSLLLEERVPLNLVIPVCEETAQTEVLQSAMETLERNGKRLFVFELLLEPFLKEELAGVFGVLLREEETG</sequence>
<evidence type="ECO:0000313" key="4">
    <source>
        <dbReference type="Proteomes" id="UP000235114"/>
    </source>
</evidence>
<dbReference type="Gene3D" id="3.40.50.720">
    <property type="entry name" value="NAD(P)-binding Rossmann-like Domain"/>
    <property type="match status" value="1"/>
</dbReference>
<keyword evidence="4" id="KW-1185">Reference proteome</keyword>
<dbReference type="EMBL" id="PGVA01000026">
    <property type="protein sequence ID" value="PLR82436.1"/>
    <property type="molecule type" value="Genomic_DNA"/>
</dbReference>
<proteinExistence type="predicted"/>
<reference evidence="2 4" key="2">
    <citation type="submission" date="2017-12" db="EMBL/GenBank/DDBJ databases">
        <title>Comparative Functional Genomics of Dry Heat Resistant strains isolated from the Viking Spacecraft.</title>
        <authorList>
            <person name="Seuylemezian A."/>
            <person name="Cooper K."/>
            <person name="Vaishampayan P."/>
        </authorList>
    </citation>
    <scope>NUCLEOTIDE SEQUENCE [LARGE SCALE GENOMIC DNA]</scope>
    <source>
        <strain evidence="2 4">ATCC 29669</strain>
    </source>
</reference>
<comment type="caution">
    <text evidence="1">The sequence shown here is derived from an EMBL/GenBank/DDBJ whole genome shotgun (WGS) entry which is preliminary data.</text>
</comment>
<gene>
    <name evidence="1" type="ORF">CU635_11535</name>
    <name evidence="2" type="ORF">CVD25_13870</name>
</gene>
<evidence type="ECO:0000313" key="2">
    <source>
        <dbReference type="EMBL" id="PLR95607.1"/>
    </source>
</evidence>
<dbReference type="RefSeq" id="WP_101577523.1">
    <property type="nucleotide sequence ID" value="NZ_PGVA01000026.1"/>
</dbReference>
<dbReference type="InterPro" id="IPR022368">
    <property type="entry name" value="Thiazole_bacteriocin_mat_put"/>
</dbReference>